<evidence type="ECO:0000256" key="1">
    <source>
        <dbReference type="ARBA" id="ARBA00006247"/>
    </source>
</evidence>
<evidence type="ECO:0000256" key="3">
    <source>
        <dbReference type="ARBA" id="ARBA00022670"/>
    </source>
</evidence>
<dbReference type="InterPro" id="IPR002933">
    <property type="entry name" value="Peptidase_M20"/>
</dbReference>
<dbReference type="SMART" id="SM00320">
    <property type="entry name" value="WD40"/>
    <property type="match status" value="6"/>
</dbReference>
<dbReference type="PANTHER" id="PTHR43270:SF8">
    <property type="entry name" value="DI- AND TRIPEPTIDASE DUG2-RELATED"/>
    <property type="match status" value="1"/>
</dbReference>
<dbReference type="InterPro" id="IPR001680">
    <property type="entry name" value="WD40_rpt"/>
</dbReference>
<dbReference type="Gene3D" id="3.40.630.10">
    <property type="entry name" value="Zn peptidases"/>
    <property type="match status" value="2"/>
</dbReference>
<comment type="caution">
    <text evidence="8">The sequence shown here is derived from an EMBL/GenBank/DDBJ whole genome shotgun (WGS) entry which is preliminary data.</text>
</comment>
<keyword evidence="6" id="KW-0378">Hydrolase</keyword>
<keyword evidence="9" id="KW-1185">Reference proteome</keyword>
<proteinExistence type="inferred from homology"/>
<evidence type="ECO:0000256" key="7">
    <source>
        <dbReference type="PROSITE-ProRule" id="PRU00221"/>
    </source>
</evidence>
<dbReference type="Gene3D" id="2.130.10.10">
    <property type="entry name" value="YVTN repeat-like/Quinoprotein amine dehydrogenase"/>
    <property type="match status" value="2"/>
</dbReference>
<dbReference type="PROSITE" id="PS00758">
    <property type="entry name" value="ARGE_DAPE_CPG2_1"/>
    <property type="match status" value="1"/>
</dbReference>
<dbReference type="SUPFAM" id="SSF50978">
    <property type="entry name" value="WD40 repeat-like"/>
    <property type="match status" value="1"/>
</dbReference>
<dbReference type="Gene3D" id="3.30.70.360">
    <property type="match status" value="1"/>
</dbReference>
<keyword evidence="2 7" id="KW-0853">WD repeat</keyword>
<dbReference type="InterPro" id="IPR001261">
    <property type="entry name" value="ArgE/DapE_CS"/>
</dbReference>
<evidence type="ECO:0000256" key="4">
    <source>
        <dbReference type="ARBA" id="ARBA00022723"/>
    </source>
</evidence>
<evidence type="ECO:0000256" key="2">
    <source>
        <dbReference type="ARBA" id="ARBA00022574"/>
    </source>
</evidence>
<evidence type="ECO:0000256" key="5">
    <source>
        <dbReference type="ARBA" id="ARBA00022737"/>
    </source>
</evidence>
<sequence>MTPSPLIPDPDLFHQLHHSSSVLTLAVSDEYIFAGTQDGEITVWSLATLELVQKIQAHKRSVLSLHLTPDHSLLFSSAGDAVVSAWCPKNLTRLYEIYSTYDVGDIFCVAYSKQYETVYIGAQNASIQWVCLTDPANRSSQESAKHPDLRNHRFFDSKAVGGGAATPRRTDEKWTLIPKPQTILEIPQGSITQYAHYGYVYCMLVAKGSTVLVDAEEEILISGGGDGTIKMWKLGGDRQEEDNPEDGIREIATLGLDDAESVLSLAIDGSFLYSGKLDGFIELWDLDTKQKLRVIKAHTSDVMTLQMSRGYLWSSSAVGTASKHSTVHYGEYKNTTETVSQKYQCLARWKAHDGKILASATSSQVTNQFYITGGNDNKVSLWRFDEAACATAELSKEKEDMMFTSLREFVSYKTISSRSEFSEDCRKGATFLRVLFKRLGAHVEVLSSSSSSASHHNPVVLARFSGKKEPAESRKRILFYGHYDVVVADNKRGAWTGDPFAMRGSDGYLYGRGVSDNKGPIIAALYAVTDLMASKQLDSDVIFLIEGEEESGSRGFQDIVRQHHDTIGKIDHILIANSYWLDDDTPCLTYGLRGVLHATVCIDSRNPDLHSGVDGSYLMDEPLSDLTTLLSKLKGPKNKVMIPRFYEGILPLTAEEDARFDQITTTLLQRNAGNVPAKTLKQSIMARWREPNVTIHRYKVSGPEGSLVSSHASGNVSLRLVPGQEIRDVIKMLTEFLETEFGNMGSENSITITIDNQAEPWLGDPANQIFQTLEGAVMEVWGPLFKSMAADESGKVVDTSPGEGIGAEDSAAPEKPRKPLYIREGGSIPAIRFLEKEFGAPAAHFPCGQASDAAHLANERMRVTNLLKSREIFGLVFQRL</sequence>
<reference evidence="8" key="1">
    <citation type="submission" date="2022-07" db="EMBL/GenBank/DDBJ databases">
        <title>Draft genome sequence of Zalerion maritima ATCC 34329, a (micro)plastics degrading marine fungus.</title>
        <authorList>
            <person name="Paco A."/>
            <person name="Goncalves M.F.M."/>
            <person name="Rocha-Santos T.A.P."/>
            <person name="Alves A."/>
        </authorList>
    </citation>
    <scope>NUCLEOTIDE SEQUENCE</scope>
    <source>
        <strain evidence="8">ATCC 34329</strain>
    </source>
</reference>
<accession>A0AAD5WXN4</accession>
<feature type="repeat" description="WD" evidence="7">
    <location>
        <begin position="15"/>
        <end position="54"/>
    </location>
</feature>
<gene>
    <name evidence="8" type="ORF">MKZ38_000412</name>
</gene>
<dbReference type="SUPFAM" id="SSF53187">
    <property type="entry name" value="Zn-dependent exopeptidases"/>
    <property type="match status" value="1"/>
</dbReference>
<dbReference type="Pfam" id="PF01546">
    <property type="entry name" value="Peptidase_M20"/>
    <property type="match status" value="1"/>
</dbReference>
<comment type="similarity">
    <text evidence="1">Belongs to the peptidase M20A family.</text>
</comment>
<dbReference type="PROSITE" id="PS00678">
    <property type="entry name" value="WD_REPEATS_1"/>
    <property type="match status" value="1"/>
</dbReference>
<dbReference type="InterPro" id="IPR051458">
    <property type="entry name" value="Cyt/Met_Dipeptidase"/>
</dbReference>
<name>A0AAD5WXN4_9PEZI</name>
<evidence type="ECO:0000313" key="8">
    <source>
        <dbReference type="EMBL" id="KAJ2906676.1"/>
    </source>
</evidence>
<feature type="repeat" description="WD" evidence="7">
    <location>
        <begin position="55"/>
        <end position="86"/>
    </location>
</feature>
<organism evidence="8 9">
    <name type="scientific">Zalerion maritima</name>
    <dbReference type="NCBI Taxonomy" id="339359"/>
    <lineage>
        <taxon>Eukaryota</taxon>
        <taxon>Fungi</taxon>
        <taxon>Dikarya</taxon>
        <taxon>Ascomycota</taxon>
        <taxon>Pezizomycotina</taxon>
        <taxon>Sordariomycetes</taxon>
        <taxon>Lulworthiomycetidae</taxon>
        <taxon>Lulworthiales</taxon>
        <taxon>Lulworthiaceae</taxon>
        <taxon>Zalerion</taxon>
    </lineage>
</organism>
<dbReference type="GO" id="GO:0006508">
    <property type="term" value="P:proteolysis"/>
    <property type="evidence" value="ECO:0007669"/>
    <property type="project" value="UniProtKB-KW"/>
</dbReference>
<evidence type="ECO:0000256" key="6">
    <source>
        <dbReference type="ARBA" id="ARBA00022801"/>
    </source>
</evidence>
<dbReference type="InterPro" id="IPR017149">
    <property type="entry name" value="GSH_degradosome_Dug2"/>
</dbReference>
<dbReference type="InterPro" id="IPR019775">
    <property type="entry name" value="WD40_repeat_CS"/>
</dbReference>
<dbReference type="GO" id="GO:0008233">
    <property type="term" value="F:peptidase activity"/>
    <property type="evidence" value="ECO:0007669"/>
    <property type="project" value="UniProtKB-KW"/>
</dbReference>
<dbReference type="PROSITE" id="PS50082">
    <property type="entry name" value="WD_REPEATS_2"/>
    <property type="match status" value="4"/>
</dbReference>
<feature type="repeat" description="WD" evidence="7">
    <location>
        <begin position="216"/>
        <end position="234"/>
    </location>
</feature>
<keyword evidence="3" id="KW-0645">Protease</keyword>
<dbReference type="GO" id="GO:0006751">
    <property type="term" value="P:glutathione catabolic process"/>
    <property type="evidence" value="ECO:0007669"/>
    <property type="project" value="InterPro"/>
</dbReference>
<dbReference type="EMBL" id="JAKWBI020000010">
    <property type="protein sequence ID" value="KAJ2906676.1"/>
    <property type="molecule type" value="Genomic_DNA"/>
</dbReference>
<feature type="repeat" description="WD" evidence="7">
    <location>
        <begin position="268"/>
        <end position="294"/>
    </location>
</feature>
<keyword evidence="5" id="KW-0677">Repeat</keyword>
<dbReference type="Pfam" id="PF00400">
    <property type="entry name" value="WD40"/>
    <property type="match status" value="2"/>
</dbReference>
<dbReference type="InterPro" id="IPR015943">
    <property type="entry name" value="WD40/YVTN_repeat-like_dom_sf"/>
</dbReference>
<dbReference type="Proteomes" id="UP001201980">
    <property type="component" value="Unassembled WGS sequence"/>
</dbReference>
<dbReference type="InterPro" id="IPR036322">
    <property type="entry name" value="WD40_repeat_dom_sf"/>
</dbReference>
<keyword evidence="4" id="KW-0479">Metal-binding</keyword>
<protein>
    <submittedName>
        <fullName evidence="8">Di- and tripeptidase DUG2</fullName>
    </submittedName>
</protein>
<dbReference type="PANTHER" id="PTHR43270">
    <property type="entry name" value="BETA-ALA-HIS DIPEPTIDASE"/>
    <property type="match status" value="1"/>
</dbReference>
<dbReference type="GO" id="GO:0046872">
    <property type="term" value="F:metal ion binding"/>
    <property type="evidence" value="ECO:0007669"/>
    <property type="project" value="UniProtKB-KW"/>
</dbReference>
<dbReference type="PROSITE" id="PS50294">
    <property type="entry name" value="WD_REPEATS_REGION"/>
    <property type="match status" value="1"/>
</dbReference>
<evidence type="ECO:0000313" key="9">
    <source>
        <dbReference type="Proteomes" id="UP001201980"/>
    </source>
</evidence>
<dbReference type="PIRSF" id="PIRSF037237">
    <property type="entry name" value="Peptidase_WD_repeats_DUG2"/>
    <property type="match status" value="1"/>
</dbReference>
<dbReference type="AlphaFoldDB" id="A0AAD5WXN4"/>